<dbReference type="RefSeq" id="WP_129988130.1">
    <property type="nucleotide sequence ID" value="NZ_SDPU01000027.1"/>
</dbReference>
<feature type="chain" id="PRO_5020733315" description="Lipoprotein" evidence="1">
    <location>
        <begin position="27"/>
        <end position="174"/>
    </location>
</feature>
<gene>
    <name evidence="2" type="ORF">ETU37_14875</name>
</gene>
<evidence type="ECO:0000313" key="2">
    <source>
        <dbReference type="EMBL" id="RYU10990.1"/>
    </source>
</evidence>
<sequence length="174" mass="18425">MQREDGRSRLCPTRLAVLLMAGVMLAACTDSLEPRQPDGPGVTGRMVLLDDTGRPPTSASGGGILVLPEAALPGLWRRVGEQELDGRGASPYASFHVEVGLVADLDGEIAPVDENGHFRLSKSGRYLICRTGEIDRPGEHPVSARGCDLVQLPESGALEATFGEGGFHARILGR</sequence>
<evidence type="ECO:0000256" key="1">
    <source>
        <dbReference type="SAM" id="SignalP"/>
    </source>
</evidence>
<keyword evidence="3" id="KW-1185">Reference proteome</keyword>
<name>A0A4Q5IXV2_9ACTN</name>
<protein>
    <recommendedName>
        <fullName evidence="4">Lipoprotein</fullName>
    </recommendedName>
</protein>
<evidence type="ECO:0000313" key="3">
    <source>
        <dbReference type="Proteomes" id="UP000291189"/>
    </source>
</evidence>
<accession>A0A4Q5IXV2</accession>
<reference evidence="2 3" key="1">
    <citation type="submission" date="2019-01" db="EMBL/GenBank/DDBJ databases">
        <title>Nocardioides guangzhouensis sp. nov., an actinobacterium isolated from soil.</title>
        <authorList>
            <person name="Fu Y."/>
            <person name="Cai Y."/>
            <person name="Lin Z."/>
            <person name="Chen P."/>
        </authorList>
    </citation>
    <scope>NUCLEOTIDE SEQUENCE [LARGE SCALE GENOMIC DNA]</scope>
    <source>
        <strain evidence="2 3">NBRC 105384</strain>
    </source>
</reference>
<dbReference type="OrthoDB" id="4828235at2"/>
<organism evidence="2 3">
    <name type="scientific">Nocardioides iriomotensis</name>
    <dbReference type="NCBI Taxonomy" id="715784"/>
    <lineage>
        <taxon>Bacteria</taxon>
        <taxon>Bacillati</taxon>
        <taxon>Actinomycetota</taxon>
        <taxon>Actinomycetes</taxon>
        <taxon>Propionibacteriales</taxon>
        <taxon>Nocardioidaceae</taxon>
        <taxon>Nocardioides</taxon>
    </lineage>
</organism>
<feature type="signal peptide" evidence="1">
    <location>
        <begin position="1"/>
        <end position="26"/>
    </location>
</feature>
<keyword evidence="1" id="KW-0732">Signal</keyword>
<dbReference type="AlphaFoldDB" id="A0A4Q5IXV2"/>
<dbReference type="EMBL" id="SDPU01000027">
    <property type="protein sequence ID" value="RYU10990.1"/>
    <property type="molecule type" value="Genomic_DNA"/>
</dbReference>
<proteinExistence type="predicted"/>
<evidence type="ECO:0008006" key="4">
    <source>
        <dbReference type="Google" id="ProtNLM"/>
    </source>
</evidence>
<comment type="caution">
    <text evidence="2">The sequence shown here is derived from an EMBL/GenBank/DDBJ whole genome shotgun (WGS) entry which is preliminary data.</text>
</comment>
<dbReference type="Proteomes" id="UP000291189">
    <property type="component" value="Unassembled WGS sequence"/>
</dbReference>
<dbReference type="PROSITE" id="PS51257">
    <property type="entry name" value="PROKAR_LIPOPROTEIN"/>
    <property type="match status" value="1"/>
</dbReference>